<sequence>MKSFTKILKPTLRHITSASNRLTDRLSSRPHGHSPKPFYRTLEFGYLVPFISRRNAKTSILVAEVPAMTTLSSRLSLSFYSDLQTVNIGFLWSAAVEFDSLDGRVYDTLV</sequence>
<name>A0AAE0XWV6_9GAST</name>
<dbReference type="Proteomes" id="UP001283361">
    <property type="component" value="Unassembled WGS sequence"/>
</dbReference>
<accession>A0AAE0XWV6</accession>
<reference evidence="1" key="1">
    <citation type="journal article" date="2023" name="G3 (Bethesda)">
        <title>A reference genome for the long-term kleptoplast-retaining sea slug Elysia crispata morphotype clarki.</title>
        <authorList>
            <person name="Eastman K.E."/>
            <person name="Pendleton A.L."/>
            <person name="Shaikh M.A."/>
            <person name="Suttiyut T."/>
            <person name="Ogas R."/>
            <person name="Tomko P."/>
            <person name="Gavelis G."/>
            <person name="Widhalm J.R."/>
            <person name="Wisecaver J.H."/>
        </authorList>
    </citation>
    <scope>NUCLEOTIDE SEQUENCE</scope>
    <source>
        <strain evidence="1">ECLA1</strain>
    </source>
</reference>
<gene>
    <name evidence="1" type="ORF">RRG08_007835</name>
</gene>
<evidence type="ECO:0000313" key="1">
    <source>
        <dbReference type="EMBL" id="KAK3720211.1"/>
    </source>
</evidence>
<evidence type="ECO:0000313" key="2">
    <source>
        <dbReference type="Proteomes" id="UP001283361"/>
    </source>
</evidence>
<protein>
    <submittedName>
        <fullName evidence="1">Uncharacterized protein</fullName>
    </submittedName>
</protein>
<dbReference type="AlphaFoldDB" id="A0AAE0XWV6"/>
<dbReference type="EMBL" id="JAWDGP010007407">
    <property type="protein sequence ID" value="KAK3720211.1"/>
    <property type="molecule type" value="Genomic_DNA"/>
</dbReference>
<comment type="caution">
    <text evidence="1">The sequence shown here is derived from an EMBL/GenBank/DDBJ whole genome shotgun (WGS) entry which is preliminary data.</text>
</comment>
<proteinExistence type="predicted"/>
<keyword evidence="2" id="KW-1185">Reference proteome</keyword>
<organism evidence="1 2">
    <name type="scientific">Elysia crispata</name>
    <name type="common">lettuce slug</name>
    <dbReference type="NCBI Taxonomy" id="231223"/>
    <lineage>
        <taxon>Eukaryota</taxon>
        <taxon>Metazoa</taxon>
        <taxon>Spiralia</taxon>
        <taxon>Lophotrochozoa</taxon>
        <taxon>Mollusca</taxon>
        <taxon>Gastropoda</taxon>
        <taxon>Heterobranchia</taxon>
        <taxon>Euthyneura</taxon>
        <taxon>Panpulmonata</taxon>
        <taxon>Sacoglossa</taxon>
        <taxon>Placobranchoidea</taxon>
        <taxon>Plakobranchidae</taxon>
        <taxon>Elysia</taxon>
    </lineage>
</organism>